<evidence type="ECO:0000256" key="4">
    <source>
        <dbReference type="ARBA" id="ARBA00022989"/>
    </source>
</evidence>
<dbReference type="PANTHER" id="PTHR30569:SF0">
    <property type="entry name" value="CYTOSINE PERMEASE"/>
    <property type="match status" value="1"/>
</dbReference>
<keyword evidence="4 6" id="KW-1133">Transmembrane helix</keyword>
<feature type="transmembrane region" description="Helical" evidence="6">
    <location>
        <begin position="266"/>
        <end position="287"/>
    </location>
</feature>
<evidence type="ECO:0000256" key="6">
    <source>
        <dbReference type="SAM" id="Phobius"/>
    </source>
</evidence>
<dbReference type="GO" id="GO:0015209">
    <property type="term" value="F:cytosine transmembrane transporter activity"/>
    <property type="evidence" value="ECO:0007669"/>
    <property type="project" value="InterPro"/>
</dbReference>
<accession>A0A6J4LUY7</accession>
<feature type="transmembrane region" description="Helical" evidence="6">
    <location>
        <begin position="308"/>
        <end position="327"/>
    </location>
</feature>
<feature type="transmembrane region" description="Helical" evidence="6">
    <location>
        <begin position="420"/>
        <end position="439"/>
    </location>
</feature>
<keyword evidence="5 6" id="KW-0472">Membrane</keyword>
<dbReference type="AlphaFoldDB" id="A0A6J4LUY7"/>
<comment type="subcellular location">
    <subcellularLocation>
        <location evidence="1">Membrane</location>
        <topology evidence="1">Multi-pass membrane protein</topology>
    </subcellularLocation>
</comment>
<protein>
    <submittedName>
        <fullName evidence="7">Predicted hydroxymethylpyrimidine transporter CytX</fullName>
    </submittedName>
</protein>
<evidence type="ECO:0000256" key="1">
    <source>
        <dbReference type="ARBA" id="ARBA00004141"/>
    </source>
</evidence>
<feature type="transmembrane region" description="Helical" evidence="6">
    <location>
        <begin position="60"/>
        <end position="81"/>
    </location>
</feature>
<dbReference type="Pfam" id="PF02133">
    <property type="entry name" value="Transp_cyt_pur"/>
    <property type="match status" value="1"/>
</dbReference>
<sequence>MSTTSSATAVVDEAPRTLAEPAPTSLGLRDTVGLWANLGISLLLPVAAAFVVLAGRPLGVTVLAVAVGAVIGAVLLGLTAAPAARERVPAMVLLRGLLGRRASWLPTGLNVLQCLGWATFEIVIIAEAASRALDLPREPFVVAAGVLATAMALRPLGVVRLLARFAVWAAVAAVGYLYVRVLSEPLPPVEEGGAGSFWSAVDIVIALPVSWFPLAADYTRHVRDPRTAFVGTAAGYGLATFAMFTLGVLALSAYGTAGLDVVDALLAVPLGLVAVLVLVAVEVDEAFANIYSTAVSAQNVASRLDRRVLAVAVGAVATGLALTLDVVAYEPFLFLLGAVFVPLAGVLLVAYYLLPRGAWDVSDDAPARPALLVPWAVGFVAYQLTVPTFFTGGAAGWTAWWGARQADLGISATSGLSASLVSLTVASLLTVAVALPGALRAHRSTR</sequence>
<dbReference type="EMBL" id="CADCUB010000120">
    <property type="protein sequence ID" value="CAA9342688.1"/>
    <property type="molecule type" value="Genomic_DNA"/>
</dbReference>
<feature type="transmembrane region" description="Helical" evidence="6">
    <location>
        <begin position="165"/>
        <end position="183"/>
    </location>
</feature>
<feature type="transmembrane region" description="Helical" evidence="6">
    <location>
        <begin position="375"/>
        <end position="400"/>
    </location>
</feature>
<name>A0A6J4LUY7_9ACTN</name>
<comment type="similarity">
    <text evidence="2">Belongs to the purine-cytosine permease (2.A.39) family.</text>
</comment>
<reference evidence="7" key="1">
    <citation type="submission" date="2020-02" db="EMBL/GenBank/DDBJ databases">
        <authorList>
            <person name="Meier V. D."/>
        </authorList>
    </citation>
    <scope>NUCLEOTIDE SEQUENCE</scope>
    <source>
        <strain evidence="7">AVDCRST_MAG07</strain>
    </source>
</reference>
<organism evidence="7">
    <name type="scientific">uncultured Frankineae bacterium</name>
    <dbReference type="NCBI Taxonomy" id="437475"/>
    <lineage>
        <taxon>Bacteria</taxon>
        <taxon>Bacillati</taxon>
        <taxon>Actinomycetota</taxon>
        <taxon>Actinomycetes</taxon>
        <taxon>Frankiales</taxon>
        <taxon>environmental samples</taxon>
    </lineage>
</organism>
<dbReference type="InterPro" id="IPR030191">
    <property type="entry name" value="CodB"/>
</dbReference>
<keyword evidence="3 6" id="KW-0812">Transmembrane</keyword>
<feature type="transmembrane region" description="Helical" evidence="6">
    <location>
        <begin position="140"/>
        <end position="158"/>
    </location>
</feature>
<evidence type="ECO:0000313" key="7">
    <source>
        <dbReference type="EMBL" id="CAA9342688.1"/>
    </source>
</evidence>
<dbReference type="Gene3D" id="1.10.4160.10">
    <property type="entry name" value="Hydantoin permease"/>
    <property type="match status" value="1"/>
</dbReference>
<feature type="transmembrane region" description="Helical" evidence="6">
    <location>
        <begin position="333"/>
        <end position="354"/>
    </location>
</feature>
<dbReference type="PANTHER" id="PTHR30569">
    <property type="entry name" value="CYTOSINE TRANSPORTER CODB"/>
    <property type="match status" value="1"/>
</dbReference>
<feature type="transmembrane region" description="Helical" evidence="6">
    <location>
        <begin position="228"/>
        <end position="254"/>
    </location>
</feature>
<gene>
    <name evidence="7" type="ORF">AVDCRST_MAG07-2746</name>
</gene>
<evidence type="ECO:0000256" key="3">
    <source>
        <dbReference type="ARBA" id="ARBA00022692"/>
    </source>
</evidence>
<evidence type="ECO:0000256" key="5">
    <source>
        <dbReference type="ARBA" id="ARBA00023136"/>
    </source>
</evidence>
<feature type="transmembrane region" description="Helical" evidence="6">
    <location>
        <begin position="102"/>
        <end position="120"/>
    </location>
</feature>
<dbReference type="GO" id="GO:0005886">
    <property type="term" value="C:plasma membrane"/>
    <property type="evidence" value="ECO:0007669"/>
    <property type="project" value="TreeGrafter"/>
</dbReference>
<proteinExistence type="inferred from homology"/>
<dbReference type="InterPro" id="IPR001248">
    <property type="entry name" value="Pur-cyt_permease"/>
</dbReference>
<evidence type="ECO:0000256" key="2">
    <source>
        <dbReference type="ARBA" id="ARBA00008974"/>
    </source>
</evidence>
<feature type="transmembrane region" description="Helical" evidence="6">
    <location>
        <begin position="34"/>
        <end position="54"/>
    </location>
</feature>
<feature type="transmembrane region" description="Helical" evidence="6">
    <location>
        <begin position="195"/>
        <end position="216"/>
    </location>
</feature>